<dbReference type="PANTHER" id="PTHR43000">
    <property type="entry name" value="DTDP-D-GLUCOSE 4,6-DEHYDRATASE-RELATED"/>
    <property type="match status" value="1"/>
</dbReference>
<evidence type="ECO:0000313" key="3">
    <source>
        <dbReference type="EMBL" id="KKS42387.1"/>
    </source>
</evidence>
<feature type="domain" description="NAD-dependent epimerase/dehydratase" evidence="2">
    <location>
        <begin position="14"/>
        <end position="233"/>
    </location>
</feature>
<dbReference type="Pfam" id="PF01370">
    <property type="entry name" value="Epimerase"/>
    <property type="match status" value="1"/>
</dbReference>
<proteinExistence type="inferred from homology"/>
<dbReference type="Gene3D" id="3.40.50.720">
    <property type="entry name" value="NAD(P)-binding Rossmann-like Domain"/>
    <property type="match status" value="1"/>
</dbReference>
<dbReference type="EMBL" id="LCCZ01000045">
    <property type="protein sequence ID" value="KKS42387.1"/>
    <property type="molecule type" value="Genomic_DNA"/>
</dbReference>
<accession>A0A0G0Z0R4</accession>
<organism evidence="3 4">
    <name type="scientific">candidate division CPR1 bacterium GW2011_GWA2_42_17</name>
    <dbReference type="NCBI Taxonomy" id="1618341"/>
    <lineage>
        <taxon>Bacteria</taxon>
        <taxon>candidate division CPR1</taxon>
    </lineage>
</organism>
<evidence type="ECO:0000313" key="4">
    <source>
        <dbReference type="Proteomes" id="UP000034875"/>
    </source>
</evidence>
<dbReference type="AlphaFoldDB" id="A0A0G0Z0R4"/>
<dbReference type="Proteomes" id="UP000034875">
    <property type="component" value="Unassembled WGS sequence"/>
</dbReference>
<protein>
    <submittedName>
        <fullName evidence="3">NAD-dependent epimerase/dehydratase</fullName>
    </submittedName>
</protein>
<sequence length="347" mass="39096">MRGAELKLNKKMKILVIGSSGFIGNYLCDRLSYYGHKVIGLDNKVPVKRDILSEFILGNILNPEVVEKAVKEVEAIVLLAAKHHDFGISKDEFFNVNVRGMENILKCASEAGIMKFIFYSTVAVYGKVETFSTEDTPAVPISDYGKSKLAAEGTLREWVSQEPKREVVIIRPVVVFGPGNFANMYNLIDKIYRGRFIFAGEGQNIKSVAYVENLVEATTFLLERLKPGMEIYNYSDYPQMNTEEIARNIARYLSCEIPKFKIPLGLAMAAASIFDLMGKITGYNFPITANRIKKFNTPTIYMSDKIRKAGFNPPIELSEGFKRMAEWYLQSGKNAQQIRQKDGESES</sequence>
<comment type="caution">
    <text evidence="3">The sequence shown here is derived from an EMBL/GenBank/DDBJ whole genome shotgun (WGS) entry which is preliminary data.</text>
</comment>
<dbReference type="InterPro" id="IPR001509">
    <property type="entry name" value="Epimerase_deHydtase"/>
</dbReference>
<reference evidence="3 4" key="1">
    <citation type="journal article" date="2015" name="Nature">
        <title>rRNA introns, odd ribosomes, and small enigmatic genomes across a large radiation of phyla.</title>
        <authorList>
            <person name="Brown C.T."/>
            <person name="Hug L.A."/>
            <person name="Thomas B.C."/>
            <person name="Sharon I."/>
            <person name="Castelle C.J."/>
            <person name="Singh A."/>
            <person name="Wilkins M.J."/>
            <person name="Williams K.H."/>
            <person name="Banfield J.F."/>
        </authorList>
    </citation>
    <scope>NUCLEOTIDE SEQUENCE [LARGE SCALE GENOMIC DNA]</scope>
</reference>
<name>A0A0G0Z0R4_9BACT</name>
<evidence type="ECO:0000259" key="2">
    <source>
        <dbReference type="Pfam" id="PF01370"/>
    </source>
</evidence>
<comment type="similarity">
    <text evidence="1">Belongs to the NAD(P)-dependent epimerase/dehydratase family.</text>
</comment>
<dbReference type="InterPro" id="IPR036291">
    <property type="entry name" value="NAD(P)-bd_dom_sf"/>
</dbReference>
<dbReference type="SUPFAM" id="SSF51735">
    <property type="entry name" value="NAD(P)-binding Rossmann-fold domains"/>
    <property type="match status" value="1"/>
</dbReference>
<gene>
    <name evidence="3" type="ORF">UV05_C0045G0007</name>
</gene>
<evidence type="ECO:0000256" key="1">
    <source>
        <dbReference type="ARBA" id="ARBA00007637"/>
    </source>
</evidence>